<dbReference type="EMBL" id="CP039346">
    <property type="protein sequence ID" value="QCD80242.1"/>
    <property type="molecule type" value="Genomic_DNA"/>
</dbReference>
<dbReference type="AlphaFoldDB" id="A0A4D6KRT8"/>
<sequence length="57" mass="6531">MVRDGLDYSVNGLYELDCLVNDLYELDCSMNDLYELDCSSVERSLISAGLTHIYNNY</sequence>
<evidence type="ECO:0000313" key="2">
    <source>
        <dbReference type="Proteomes" id="UP000501690"/>
    </source>
</evidence>
<reference evidence="1 2" key="1">
    <citation type="submission" date="2019-04" db="EMBL/GenBank/DDBJ databases">
        <title>An improved genome assembly and genetic linkage map for asparagus bean, Vigna unguiculata ssp. sesquipedialis.</title>
        <authorList>
            <person name="Xia Q."/>
            <person name="Zhang R."/>
            <person name="Dong Y."/>
        </authorList>
    </citation>
    <scope>NUCLEOTIDE SEQUENCE [LARGE SCALE GENOMIC DNA]</scope>
    <source>
        <tissue evidence="1">Leaf</tissue>
    </source>
</reference>
<protein>
    <recommendedName>
        <fullName evidence="3">Leucine-rich repeat domain-containing protein</fullName>
    </recommendedName>
</protein>
<dbReference type="Proteomes" id="UP000501690">
    <property type="component" value="Linkage Group LG2"/>
</dbReference>
<name>A0A4D6KRT8_VIGUN</name>
<evidence type="ECO:0008006" key="3">
    <source>
        <dbReference type="Google" id="ProtNLM"/>
    </source>
</evidence>
<accession>A0A4D6KRT8</accession>
<proteinExistence type="predicted"/>
<keyword evidence="2" id="KW-1185">Reference proteome</keyword>
<organism evidence="1 2">
    <name type="scientific">Vigna unguiculata</name>
    <name type="common">Cowpea</name>
    <dbReference type="NCBI Taxonomy" id="3917"/>
    <lineage>
        <taxon>Eukaryota</taxon>
        <taxon>Viridiplantae</taxon>
        <taxon>Streptophyta</taxon>
        <taxon>Embryophyta</taxon>
        <taxon>Tracheophyta</taxon>
        <taxon>Spermatophyta</taxon>
        <taxon>Magnoliopsida</taxon>
        <taxon>eudicotyledons</taxon>
        <taxon>Gunneridae</taxon>
        <taxon>Pentapetalae</taxon>
        <taxon>rosids</taxon>
        <taxon>fabids</taxon>
        <taxon>Fabales</taxon>
        <taxon>Fabaceae</taxon>
        <taxon>Papilionoideae</taxon>
        <taxon>50 kb inversion clade</taxon>
        <taxon>NPAAA clade</taxon>
        <taxon>indigoferoid/millettioid clade</taxon>
        <taxon>Phaseoleae</taxon>
        <taxon>Vigna</taxon>
    </lineage>
</organism>
<gene>
    <name evidence="1" type="ORF">DEO72_LG2g563</name>
</gene>
<evidence type="ECO:0000313" key="1">
    <source>
        <dbReference type="EMBL" id="QCD80242.1"/>
    </source>
</evidence>